<dbReference type="AlphaFoldDB" id="A0A5E4N3V4"/>
<name>A0A5E4N3V4_9HEMI</name>
<sequence>MSKIPNTHLHPNTWQKMKVRCATQIFNRTVSALICSFGLRKWSELRICEDDNDGYLTIDVLSYISTNEKPIIENNPVVEVLDELDSTFLSNSNSNLSSN</sequence>
<protein>
    <submittedName>
        <fullName evidence="1">Uncharacterized protein</fullName>
    </submittedName>
</protein>
<dbReference type="Proteomes" id="UP000325440">
    <property type="component" value="Unassembled WGS sequence"/>
</dbReference>
<keyword evidence="2" id="KW-1185">Reference proteome</keyword>
<dbReference type="EMBL" id="CABPRJ010001895">
    <property type="protein sequence ID" value="VVC39347.1"/>
    <property type="molecule type" value="Genomic_DNA"/>
</dbReference>
<organism evidence="1 2">
    <name type="scientific">Cinara cedri</name>
    <dbReference type="NCBI Taxonomy" id="506608"/>
    <lineage>
        <taxon>Eukaryota</taxon>
        <taxon>Metazoa</taxon>
        <taxon>Ecdysozoa</taxon>
        <taxon>Arthropoda</taxon>
        <taxon>Hexapoda</taxon>
        <taxon>Insecta</taxon>
        <taxon>Pterygota</taxon>
        <taxon>Neoptera</taxon>
        <taxon>Paraneoptera</taxon>
        <taxon>Hemiptera</taxon>
        <taxon>Sternorrhyncha</taxon>
        <taxon>Aphidomorpha</taxon>
        <taxon>Aphidoidea</taxon>
        <taxon>Aphididae</taxon>
        <taxon>Lachninae</taxon>
        <taxon>Cinara</taxon>
    </lineage>
</organism>
<dbReference type="OrthoDB" id="7312725at2759"/>
<proteinExistence type="predicted"/>
<gene>
    <name evidence="1" type="ORF">CINCED_3A015738</name>
</gene>
<evidence type="ECO:0000313" key="2">
    <source>
        <dbReference type="Proteomes" id="UP000325440"/>
    </source>
</evidence>
<evidence type="ECO:0000313" key="1">
    <source>
        <dbReference type="EMBL" id="VVC39347.1"/>
    </source>
</evidence>
<reference evidence="1 2" key="1">
    <citation type="submission" date="2019-08" db="EMBL/GenBank/DDBJ databases">
        <authorList>
            <person name="Alioto T."/>
            <person name="Alioto T."/>
            <person name="Gomez Garrido J."/>
        </authorList>
    </citation>
    <scope>NUCLEOTIDE SEQUENCE [LARGE SCALE GENOMIC DNA]</scope>
</reference>
<accession>A0A5E4N3V4</accession>